<dbReference type="Pfam" id="PF13376">
    <property type="entry name" value="OmdA"/>
    <property type="match status" value="1"/>
</dbReference>
<gene>
    <name evidence="1" type="ORF">ACFSKP_11565</name>
</gene>
<proteinExistence type="predicted"/>
<reference evidence="2" key="1">
    <citation type="journal article" date="2019" name="Int. J. Syst. Evol. Microbiol.">
        <title>The Global Catalogue of Microorganisms (GCM) 10K type strain sequencing project: providing services to taxonomists for standard genome sequencing and annotation.</title>
        <authorList>
            <consortium name="The Broad Institute Genomics Platform"/>
            <consortium name="The Broad Institute Genome Sequencing Center for Infectious Disease"/>
            <person name="Wu L."/>
            <person name="Ma J."/>
        </authorList>
    </citation>
    <scope>NUCLEOTIDE SEQUENCE [LARGE SCALE GENOMIC DNA]</scope>
    <source>
        <strain evidence="2">CGMCC 4.1782</strain>
    </source>
</reference>
<protein>
    <submittedName>
        <fullName evidence="1">YdeI/OmpD-associated family protein</fullName>
    </submittedName>
</protein>
<sequence>MQNLGKKLQVKPDHKLLLLNAPEEVAQTLSSEGYTFATQEATGEKGTFDAVQLFVKSRAELERDAPQAIEALKPAGMLWIAYPKKSSKITSDLTRDEGWQAVADMGYEGVRQIAIDDTWSSMRFKQAAERKEPSMFGVDYPGIDRKTKTVTIPEDLREALEAVGLLESFEKLAFTNRKEIVVAILDAKRPETRASRIGKTIEQLMGLSLGLKL</sequence>
<comment type="caution">
    <text evidence="1">The sequence shown here is derived from an EMBL/GenBank/DDBJ whole genome shotgun (WGS) entry which is preliminary data.</text>
</comment>
<evidence type="ECO:0000313" key="2">
    <source>
        <dbReference type="Proteomes" id="UP001597374"/>
    </source>
</evidence>
<evidence type="ECO:0000313" key="1">
    <source>
        <dbReference type="EMBL" id="MFD2246896.1"/>
    </source>
</evidence>
<accession>A0ABW5CWR3</accession>
<dbReference type="RefSeq" id="WP_250428672.1">
    <property type="nucleotide sequence ID" value="NZ_JALPRR010000001.1"/>
</dbReference>
<dbReference type="Proteomes" id="UP001597374">
    <property type="component" value="Unassembled WGS sequence"/>
</dbReference>
<name>A0ABW5CWR3_9BACT</name>
<dbReference type="EMBL" id="JBHUIM010000001">
    <property type="protein sequence ID" value="MFD2246896.1"/>
    <property type="molecule type" value="Genomic_DNA"/>
</dbReference>
<organism evidence="1 2">
    <name type="scientific">Pontibacter ruber</name>
    <dbReference type="NCBI Taxonomy" id="1343895"/>
    <lineage>
        <taxon>Bacteria</taxon>
        <taxon>Pseudomonadati</taxon>
        <taxon>Bacteroidota</taxon>
        <taxon>Cytophagia</taxon>
        <taxon>Cytophagales</taxon>
        <taxon>Hymenobacteraceae</taxon>
        <taxon>Pontibacter</taxon>
    </lineage>
</organism>
<keyword evidence="2" id="KW-1185">Reference proteome</keyword>